<dbReference type="PANTHER" id="PTHR14136:SF17">
    <property type="entry name" value="BTB_POZ DOMAIN-CONTAINING PROTEIN KCTD9"/>
    <property type="match status" value="1"/>
</dbReference>
<reference evidence="2 3" key="1">
    <citation type="submission" date="2018-11" db="EMBL/GenBank/DDBJ databases">
        <title>Genomic Encyclopedia of Type Strains, Phase IV (KMG-IV): sequencing the most valuable type-strain genomes for metagenomic binning, comparative biology and taxonomic classification.</title>
        <authorList>
            <person name="Goeker M."/>
        </authorList>
    </citation>
    <scope>NUCLEOTIDE SEQUENCE [LARGE SCALE GENOMIC DNA]</scope>
    <source>
        <strain evidence="2 3">DSM 27238</strain>
    </source>
</reference>
<dbReference type="AlphaFoldDB" id="A0A3N4WMX1"/>
<dbReference type="Pfam" id="PF00805">
    <property type="entry name" value="Pentapeptide"/>
    <property type="match status" value="3"/>
</dbReference>
<gene>
    <name evidence="2" type="ORF">EDC46_0836</name>
</gene>
<keyword evidence="1" id="KW-1133">Transmembrane helix</keyword>
<dbReference type="SUPFAM" id="SSF141571">
    <property type="entry name" value="Pentapeptide repeat-like"/>
    <property type="match status" value="2"/>
</dbReference>
<keyword evidence="1" id="KW-0812">Transmembrane</keyword>
<keyword evidence="1" id="KW-0472">Membrane</keyword>
<evidence type="ECO:0000256" key="1">
    <source>
        <dbReference type="SAM" id="Phobius"/>
    </source>
</evidence>
<dbReference type="Gene3D" id="2.160.20.80">
    <property type="entry name" value="E3 ubiquitin-protein ligase SopA"/>
    <property type="match status" value="2"/>
</dbReference>
<dbReference type="Proteomes" id="UP000281691">
    <property type="component" value="Unassembled WGS sequence"/>
</dbReference>
<name>A0A3N4WMX1_9PAST</name>
<feature type="transmembrane region" description="Helical" evidence="1">
    <location>
        <begin position="57"/>
        <end position="76"/>
    </location>
</feature>
<protein>
    <submittedName>
        <fullName evidence="2">Uncharacterized protein YjbI with pentapeptide repeats</fullName>
    </submittedName>
</protein>
<feature type="transmembrane region" description="Helical" evidence="1">
    <location>
        <begin position="7"/>
        <end position="27"/>
    </location>
</feature>
<dbReference type="RefSeq" id="WP_124210964.1">
    <property type="nucleotide sequence ID" value="NZ_CP016615.1"/>
</dbReference>
<dbReference type="PANTHER" id="PTHR14136">
    <property type="entry name" value="BTB_POZ DOMAIN-CONTAINING PROTEIN KCTD9"/>
    <property type="match status" value="1"/>
</dbReference>
<evidence type="ECO:0000313" key="3">
    <source>
        <dbReference type="Proteomes" id="UP000281691"/>
    </source>
</evidence>
<comment type="caution">
    <text evidence="2">The sequence shown here is derived from an EMBL/GenBank/DDBJ whole genome shotgun (WGS) entry which is preliminary data.</text>
</comment>
<dbReference type="InterPro" id="IPR001646">
    <property type="entry name" value="5peptide_repeat"/>
</dbReference>
<accession>A0A3N4WMX1</accession>
<evidence type="ECO:0000313" key="2">
    <source>
        <dbReference type="EMBL" id="RPE86434.1"/>
    </source>
</evidence>
<keyword evidence="3" id="KW-1185">Reference proteome</keyword>
<organism evidence="2 3">
    <name type="scientific">Vespertiliibacter pulmonis</name>
    <dbReference type="NCBI Taxonomy" id="1443036"/>
    <lineage>
        <taxon>Bacteria</taxon>
        <taxon>Pseudomonadati</taxon>
        <taxon>Pseudomonadota</taxon>
        <taxon>Gammaproteobacteria</taxon>
        <taxon>Pasteurellales</taxon>
        <taxon>Pasteurellaceae</taxon>
        <taxon>Vespertiliibacter</taxon>
    </lineage>
</organism>
<proteinExistence type="predicted"/>
<dbReference type="InterPro" id="IPR051082">
    <property type="entry name" value="Pentapeptide-BTB/POZ_domain"/>
</dbReference>
<dbReference type="EMBL" id="RKQP01000001">
    <property type="protein sequence ID" value="RPE86434.1"/>
    <property type="molecule type" value="Genomic_DNA"/>
</dbReference>
<sequence length="557" mass="61984">MKKFFRINVIAVIFSVIITASTIYFFIKDIDFASLITTDTIKFNQEDILNILKSPGIWNLAILLISLPTLFIIWNIRDQNATQQIENQRKDINLKEFQKIAEWVSGAHLIEEEITDKLTNTSENILNTQLTEQTIKYTQPNSQQSIPTFSKRDGAVGLQIAAIYNLLPFFQGKHGEDFRKPALNLLTSAWLALQQKEVLKLEQINIFENKREFNNQIKIIRQKAKSPIGIALTEVLLSDGGNNLLKFPGVFPNLNLAGMDFHLPGLDKKVLTLFKKAKNCRSINLIGANLQKANLQGANLQGADLQGAILQGAILQGAILQGAILLGAILRGAILRGAILRGAHLQRAHLQRAHLQEADLQGAILQGAGLQGANLQKAHLQGAHLQGAHLQGAHLQDANLHKTDLQEANLYKTDLQWADLQEVNLYKSDLHEANLQKAHLQGANLQGANLQGANLQGANLQESNLLGVKLSNTMLSAAITFTGSIIDNKTNSTEILDSIKSQGGIILYNSVNKEDKEIRIRVIDKQDNKIKHLYYIDYPLDLEKTREENPAWDIDYN</sequence>
<dbReference type="OrthoDB" id="7531606at2"/>